<evidence type="ECO:0000259" key="3">
    <source>
        <dbReference type="PROSITE" id="PS51186"/>
    </source>
</evidence>
<keyword evidence="2" id="KW-0012">Acyltransferase</keyword>
<dbReference type="PANTHER" id="PTHR43877">
    <property type="entry name" value="AMINOALKYLPHOSPHONATE N-ACETYLTRANSFERASE-RELATED-RELATED"/>
    <property type="match status" value="1"/>
</dbReference>
<accession>A0A071M5A5</accession>
<dbReference type="PROSITE" id="PS51186">
    <property type="entry name" value="GNAT"/>
    <property type="match status" value="1"/>
</dbReference>
<dbReference type="InterPro" id="IPR016181">
    <property type="entry name" value="Acyl_CoA_acyltransferase"/>
</dbReference>
<evidence type="ECO:0000313" key="4">
    <source>
        <dbReference type="EMBL" id="KEA55968.1"/>
    </source>
</evidence>
<protein>
    <submittedName>
        <fullName evidence="4">Acetyltransferase</fullName>
    </submittedName>
</protein>
<evidence type="ECO:0000256" key="1">
    <source>
        <dbReference type="ARBA" id="ARBA00022679"/>
    </source>
</evidence>
<keyword evidence="1 4" id="KW-0808">Transferase</keyword>
<name>A0A071M5A5_9BURK</name>
<dbReference type="SUPFAM" id="SSF55729">
    <property type="entry name" value="Acyl-CoA N-acyltransferases (Nat)"/>
    <property type="match status" value="1"/>
</dbReference>
<dbReference type="Pfam" id="PF00583">
    <property type="entry name" value="Acetyltransf_1"/>
    <property type="match status" value="1"/>
</dbReference>
<sequence>MTDEVFDTSPLDPLALPMFAELSVEYATRYQDFRAVPAAVVRDELLTYPAALFAPPDGAFVLICRGGEVVGGGAFQRYDDTTAELKRIWAHSGVRRQGVARRVVAELESRALQQGYRRAYLTTGFRQPEASALYAGIGYTPLYDPAIALEVHWRLPFAKDLLEPGRTDRLQDLKPDRPLGRPFGA</sequence>
<dbReference type="Gene3D" id="3.40.630.30">
    <property type="match status" value="1"/>
</dbReference>
<evidence type="ECO:0000256" key="2">
    <source>
        <dbReference type="ARBA" id="ARBA00023315"/>
    </source>
</evidence>
<comment type="caution">
    <text evidence="4">The sequence shown here is derived from an EMBL/GenBank/DDBJ whole genome shotgun (WGS) entry which is preliminary data.</text>
</comment>
<feature type="domain" description="N-acetyltransferase" evidence="3">
    <location>
        <begin position="6"/>
        <end position="156"/>
    </location>
</feature>
<dbReference type="InterPro" id="IPR000182">
    <property type="entry name" value="GNAT_dom"/>
</dbReference>
<dbReference type="CDD" id="cd04301">
    <property type="entry name" value="NAT_SF"/>
    <property type="match status" value="1"/>
</dbReference>
<reference evidence="4" key="1">
    <citation type="submission" date="2014-04" db="EMBL/GenBank/DDBJ databases">
        <title>In planta biocontrol of soil-borne Fusarium wilt of banana through a plant endophytic bacterium, Burkholderia cenocepacia 869T2.</title>
        <authorList>
            <person name="Ho Y.-N."/>
            <person name="Chiang H.-M."/>
            <person name="Chao C.-P."/>
            <person name="Su C.-C."/>
            <person name="Hsu H.-F."/>
            <person name="Guo C.-T."/>
            <person name="Hsieh J.-L."/>
            <person name="Huang C.-C."/>
        </authorList>
    </citation>
    <scope>NUCLEOTIDE SEQUENCE [LARGE SCALE GENOMIC DNA]</scope>
    <source>
        <strain evidence="4">869T2</strain>
    </source>
</reference>
<gene>
    <name evidence="4" type="ORF">DT99_29985</name>
</gene>
<dbReference type="InterPro" id="IPR050832">
    <property type="entry name" value="Bact_Acetyltransf"/>
</dbReference>
<dbReference type="AlphaFoldDB" id="A0A071M5A5"/>
<dbReference type="EMBL" id="JJOA01000034">
    <property type="protein sequence ID" value="KEA55968.1"/>
    <property type="molecule type" value="Genomic_DNA"/>
</dbReference>
<dbReference type="GO" id="GO:0016747">
    <property type="term" value="F:acyltransferase activity, transferring groups other than amino-acyl groups"/>
    <property type="evidence" value="ECO:0007669"/>
    <property type="project" value="InterPro"/>
</dbReference>
<proteinExistence type="predicted"/>
<organism evidence="4">
    <name type="scientific">Burkholderia cenocepacia</name>
    <dbReference type="NCBI Taxonomy" id="95486"/>
    <lineage>
        <taxon>Bacteria</taxon>
        <taxon>Pseudomonadati</taxon>
        <taxon>Pseudomonadota</taxon>
        <taxon>Betaproteobacteria</taxon>
        <taxon>Burkholderiales</taxon>
        <taxon>Burkholderiaceae</taxon>
        <taxon>Burkholderia</taxon>
        <taxon>Burkholderia cepacia complex</taxon>
    </lineage>
</organism>
<dbReference type="PANTHER" id="PTHR43877:SF2">
    <property type="entry name" value="AMINOALKYLPHOSPHONATE N-ACETYLTRANSFERASE-RELATED"/>
    <property type="match status" value="1"/>
</dbReference>